<dbReference type="OrthoDB" id="288590at2759"/>
<reference evidence="2 3" key="1">
    <citation type="submission" date="2016-05" db="EMBL/GenBank/DDBJ databases">
        <title>Genome sequencing of Trichophyton violaceum CMCC(F)T3l isolated from hair.</title>
        <authorList>
            <person name="Zhan P."/>
            <person name="Tao Y."/>
            <person name="Liu W."/>
        </authorList>
    </citation>
    <scope>NUCLEOTIDE SEQUENCE [LARGE SCALE GENOMIC DNA]</scope>
    <source>
        <strain evidence="3">CMCC(F)T3l</strain>
    </source>
</reference>
<dbReference type="Gene3D" id="2.60.120.330">
    <property type="entry name" value="B-lactam Antibiotic, Isopenicillin N Synthase, Chain"/>
    <property type="match status" value="1"/>
</dbReference>
<name>A0A178FNH4_TRIVO</name>
<comment type="caution">
    <text evidence="2">The sequence shown here is derived from an EMBL/GenBank/DDBJ whole genome shotgun (WGS) entry which is preliminary data.</text>
</comment>
<dbReference type="Proteomes" id="UP000243519">
    <property type="component" value="Unassembled WGS sequence"/>
</dbReference>
<feature type="region of interest" description="Disordered" evidence="1">
    <location>
        <begin position="1"/>
        <end position="38"/>
    </location>
</feature>
<evidence type="ECO:0000313" key="3">
    <source>
        <dbReference type="Proteomes" id="UP000243519"/>
    </source>
</evidence>
<organism evidence="2 3">
    <name type="scientific">Trichophyton violaceum</name>
    <dbReference type="NCBI Taxonomy" id="34388"/>
    <lineage>
        <taxon>Eukaryota</taxon>
        <taxon>Fungi</taxon>
        <taxon>Dikarya</taxon>
        <taxon>Ascomycota</taxon>
        <taxon>Pezizomycotina</taxon>
        <taxon>Eurotiomycetes</taxon>
        <taxon>Eurotiomycetidae</taxon>
        <taxon>Onygenales</taxon>
        <taxon>Arthrodermataceae</taxon>
        <taxon>Trichophyton</taxon>
    </lineage>
</organism>
<dbReference type="SUPFAM" id="SSF51197">
    <property type="entry name" value="Clavaminate synthase-like"/>
    <property type="match status" value="1"/>
</dbReference>
<accession>A0A178FNH4</accession>
<dbReference type="InterPro" id="IPR027443">
    <property type="entry name" value="IPNS-like_sf"/>
</dbReference>
<dbReference type="EMBL" id="LHPN01000003">
    <property type="protein sequence ID" value="OAL73027.1"/>
    <property type="molecule type" value="Genomic_DNA"/>
</dbReference>
<proteinExistence type="predicted"/>
<gene>
    <name evidence="2" type="ORF">A7D00_2800</name>
</gene>
<evidence type="ECO:0000256" key="1">
    <source>
        <dbReference type="SAM" id="MobiDB-lite"/>
    </source>
</evidence>
<dbReference type="AlphaFoldDB" id="A0A178FNH4"/>
<protein>
    <submittedName>
        <fullName evidence="2">Uncharacterized protein</fullName>
    </submittedName>
</protein>
<keyword evidence="3" id="KW-1185">Reference proteome</keyword>
<sequence length="139" mass="15790">MSRGREGSKGITVQKEGFYGGPEPRPNDKHELKGLPTYGKNQFPDEDVLEMRHLVLDYIEKATKLGLTITETVGVGIGWDKWEMRKRFLKSEPFQLFRAFKYSKCEGVESCGIGEHSDFSFLAILSRNEPGVSWDSIMV</sequence>
<evidence type="ECO:0000313" key="2">
    <source>
        <dbReference type="EMBL" id="OAL73027.1"/>
    </source>
</evidence>